<evidence type="ECO:0000313" key="1">
    <source>
        <dbReference type="EMBL" id="QUC20562.1"/>
    </source>
</evidence>
<keyword evidence="2" id="KW-1185">Reference proteome</keyword>
<dbReference type="EMBL" id="CP072756">
    <property type="protein sequence ID" value="QUC20562.1"/>
    <property type="molecule type" value="Genomic_DNA"/>
</dbReference>
<dbReference type="GeneID" id="66065581"/>
<protein>
    <submittedName>
        <fullName evidence="1">Uncharacterized protein</fullName>
    </submittedName>
</protein>
<accession>A0A8E5HS91</accession>
<proteinExistence type="predicted"/>
<dbReference type="AlphaFoldDB" id="A0A8E5HS91"/>
<reference evidence="1" key="1">
    <citation type="submission" date="2020-03" db="EMBL/GenBank/DDBJ databases">
        <title>A mixture of massive structural variations and highly conserved coding sequences in Ustilaginoidea virens genome.</title>
        <authorList>
            <person name="Zhang K."/>
            <person name="Zhao Z."/>
            <person name="Zhang Z."/>
            <person name="Li Y."/>
            <person name="Hsiang T."/>
            <person name="Sun W."/>
        </authorList>
    </citation>
    <scope>NUCLEOTIDE SEQUENCE</scope>
    <source>
        <strain evidence="1">UV-8b</strain>
    </source>
</reference>
<dbReference type="RefSeq" id="XP_042998235.1">
    <property type="nucleotide sequence ID" value="XM_043142301.1"/>
</dbReference>
<dbReference type="Proteomes" id="UP000027002">
    <property type="component" value="Chromosome 4"/>
</dbReference>
<sequence length="94" mass="10007">MNSSQQLLAAVNMPAPTATANVANANAIVVAISAIGTAPQAMPFSSDQSQSQYRRGDANYPAFRATSYDVLFNFVFEWPGKARLLGGESRGQKP</sequence>
<gene>
    <name evidence="1" type="ORF">UV8b_04803</name>
</gene>
<dbReference type="KEGG" id="uvi:66065581"/>
<evidence type="ECO:0000313" key="2">
    <source>
        <dbReference type="Proteomes" id="UP000027002"/>
    </source>
</evidence>
<name>A0A8E5HS91_USTVR</name>
<organism evidence="1 2">
    <name type="scientific">Ustilaginoidea virens</name>
    <name type="common">Rice false smut fungus</name>
    <name type="synonym">Villosiclava virens</name>
    <dbReference type="NCBI Taxonomy" id="1159556"/>
    <lineage>
        <taxon>Eukaryota</taxon>
        <taxon>Fungi</taxon>
        <taxon>Dikarya</taxon>
        <taxon>Ascomycota</taxon>
        <taxon>Pezizomycotina</taxon>
        <taxon>Sordariomycetes</taxon>
        <taxon>Hypocreomycetidae</taxon>
        <taxon>Hypocreales</taxon>
        <taxon>Clavicipitaceae</taxon>
        <taxon>Ustilaginoidea</taxon>
    </lineage>
</organism>